<keyword evidence="3" id="KW-1185">Reference proteome</keyword>
<dbReference type="Proteomes" id="UP001145145">
    <property type="component" value="Unassembled WGS sequence"/>
</dbReference>
<reference evidence="2 3" key="1">
    <citation type="journal article" date="2023" name="Int. J. Syst. Evol. Microbiol.">
        <title>Sellimonas catena sp. nov., isolated from human faeces.</title>
        <authorList>
            <person name="Hisatomi A."/>
            <person name="Ohkuma M."/>
            <person name="Sakamoto M."/>
        </authorList>
    </citation>
    <scope>NUCLEOTIDE SEQUENCE [LARGE SCALE GENOMIC DNA]</scope>
    <source>
        <strain evidence="2 3">12EGH17</strain>
    </source>
</reference>
<name>A0A9W6C940_9FIRM</name>
<evidence type="ECO:0000313" key="3">
    <source>
        <dbReference type="Proteomes" id="UP001145145"/>
    </source>
</evidence>
<dbReference type="EMBL" id="BSBO01000006">
    <property type="protein sequence ID" value="GLG03631.1"/>
    <property type="molecule type" value="Genomic_DNA"/>
</dbReference>
<organism evidence="2 3">
    <name type="scientific">Sellimonas catena</name>
    <dbReference type="NCBI Taxonomy" id="2994035"/>
    <lineage>
        <taxon>Bacteria</taxon>
        <taxon>Bacillati</taxon>
        <taxon>Bacillota</taxon>
        <taxon>Clostridia</taxon>
        <taxon>Lachnospirales</taxon>
        <taxon>Lachnospiraceae</taxon>
        <taxon>Sellimonas</taxon>
    </lineage>
</organism>
<dbReference type="RefSeq" id="WP_330677475.1">
    <property type="nucleotide sequence ID" value="NZ_BSBO01000006.1"/>
</dbReference>
<proteinExistence type="predicted"/>
<gene>
    <name evidence="2" type="ORF">Selli1_08050</name>
</gene>
<dbReference type="AlphaFoldDB" id="A0A9W6C940"/>
<accession>A0A9W6C940</accession>
<evidence type="ECO:0000313" key="2">
    <source>
        <dbReference type="EMBL" id="GLG03631.1"/>
    </source>
</evidence>
<protein>
    <submittedName>
        <fullName evidence="2">Uncharacterized protein</fullName>
    </submittedName>
</protein>
<feature type="region of interest" description="Disordered" evidence="1">
    <location>
        <begin position="28"/>
        <end position="48"/>
    </location>
</feature>
<comment type="caution">
    <text evidence="2">The sequence shown here is derived from an EMBL/GenBank/DDBJ whole genome shotgun (WGS) entry which is preliminary data.</text>
</comment>
<evidence type="ECO:0000256" key="1">
    <source>
        <dbReference type="SAM" id="MobiDB-lite"/>
    </source>
</evidence>
<sequence>MRKTAKEWKTFYSDPEFEQNYTYEGMTSGQPARRMELPSSCGARWPSL</sequence>